<dbReference type="EMBL" id="UYSL01020139">
    <property type="protein sequence ID" value="VDL73007.1"/>
    <property type="molecule type" value="Genomic_DNA"/>
</dbReference>
<name>A0A0N4Y1D0_NIPBR</name>
<protein>
    <submittedName>
        <fullName evidence="4">F-box domain-containing protein</fullName>
    </submittedName>
</protein>
<dbReference type="InterPro" id="IPR036047">
    <property type="entry name" value="F-box-like_dom_sf"/>
</dbReference>
<dbReference type="Gene3D" id="3.80.10.10">
    <property type="entry name" value="Ribonuclease Inhibitor"/>
    <property type="match status" value="1"/>
</dbReference>
<dbReference type="SUPFAM" id="SSF52058">
    <property type="entry name" value="L domain-like"/>
    <property type="match status" value="1"/>
</dbReference>
<feature type="domain" description="F-box" evidence="1">
    <location>
        <begin position="21"/>
        <end position="73"/>
    </location>
</feature>
<evidence type="ECO:0000313" key="4">
    <source>
        <dbReference type="WBParaSite" id="NBR_0000941701-mRNA-1"/>
    </source>
</evidence>
<reference evidence="2 3" key="2">
    <citation type="submission" date="2018-11" db="EMBL/GenBank/DDBJ databases">
        <authorList>
            <consortium name="Pathogen Informatics"/>
        </authorList>
    </citation>
    <scope>NUCLEOTIDE SEQUENCE [LARGE SCALE GENOMIC DNA]</scope>
</reference>
<accession>A0A0N4Y1D0</accession>
<organism evidence="4">
    <name type="scientific">Nippostrongylus brasiliensis</name>
    <name type="common">Rat hookworm</name>
    <dbReference type="NCBI Taxonomy" id="27835"/>
    <lineage>
        <taxon>Eukaryota</taxon>
        <taxon>Metazoa</taxon>
        <taxon>Ecdysozoa</taxon>
        <taxon>Nematoda</taxon>
        <taxon>Chromadorea</taxon>
        <taxon>Rhabditida</taxon>
        <taxon>Rhabditina</taxon>
        <taxon>Rhabditomorpha</taxon>
        <taxon>Strongyloidea</taxon>
        <taxon>Heligmosomidae</taxon>
        <taxon>Nippostrongylus</taxon>
    </lineage>
</organism>
<dbReference type="OMA" id="KFVECDA"/>
<reference evidence="4" key="1">
    <citation type="submission" date="2017-02" db="UniProtKB">
        <authorList>
            <consortium name="WormBaseParasite"/>
        </authorList>
    </citation>
    <scope>IDENTIFICATION</scope>
</reference>
<sequence length="558" mass="64144">MFTFASEDLAREVNSEASEAEPHFDVLPTELLCRIFNYLELKDRGTAERVCSRWHNILTSRDCPLADVVVVNLFEPIVWMDTIAKNRYTTVKGMFVHDFDALRNIFNHISFAHTAKLWFHTEEFARRCIDVIAEAMDVKCVDVYPYAKVHVLPHLHERLPHLAALNMRPHSHQFHACGLELPSFPNFTKLTTLILDNYGVEGDFDLPSTVTSLDYSKRDQTHYKILLPKLKYLPNLEYFTLAHADMSNPEDFNEFVRVVSSANLPKLTILTLRMCKLCALNVSHKDISMNLKMVKFDLCYGNILSSIKGFLEFNQKLNILAVNVLCNRSSLESVYSICCELRQRRIGLHLSVLQNYPDPKAYESPFLDLKPPTSLFYVLTMFEASFVEDVVMFRSLLMSGAFKVLRECKFVECDALTSEVLQYLSECAPVLRKLSVLSCTKPNDVDLIMFISTMATRTAPQLQITWRRDRRIGSLAACYLSLVHDHRDVIKGKKARFLAKTFSETEEGEEIYIWERNSSKSVRIRDFNDHQRYRTLGFIIGPRPSKVADADVDADEDS</sequence>
<dbReference type="WBParaSite" id="NBR_0000941701-mRNA-1">
    <property type="protein sequence ID" value="NBR_0000941701-mRNA-1"/>
    <property type="gene ID" value="NBR_0000941701"/>
</dbReference>
<dbReference type="Gene3D" id="1.20.1280.50">
    <property type="match status" value="1"/>
</dbReference>
<dbReference type="SUPFAM" id="SSF81383">
    <property type="entry name" value="F-box domain"/>
    <property type="match status" value="1"/>
</dbReference>
<dbReference type="InterPro" id="IPR032675">
    <property type="entry name" value="LRR_dom_sf"/>
</dbReference>
<evidence type="ECO:0000313" key="2">
    <source>
        <dbReference type="EMBL" id="VDL73007.1"/>
    </source>
</evidence>
<keyword evidence="3" id="KW-1185">Reference proteome</keyword>
<dbReference type="STRING" id="27835.A0A0N4Y1D0"/>
<evidence type="ECO:0000313" key="3">
    <source>
        <dbReference type="Proteomes" id="UP000271162"/>
    </source>
</evidence>
<dbReference type="PROSITE" id="PS50181">
    <property type="entry name" value="FBOX"/>
    <property type="match status" value="1"/>
</dbReference>
<dbReference type="AlphaFoldDB" id="A0A0N4Y1D0"/>
<dbReference type="SMART" id="SM00256">
    <property type="entry name" value="FBOX"/>
    <property type="match status" value="1"/>
</dbReference>
<dbReference type="InterPro" id="IPR001810">
    <property type="entry name" value="F-box_dom"/>
</dbReference>
<dbReference type="Proteomes" id="UP000271162">
    <property type="component" value="Unassembled WGS sequence"/>
</dbReference>
<dbReference type="Pfam" id="PF12937">
    <property type="entry name" value="F-box-like"/>
    <property type="match status" value="1"/>
</dbReference>
<proteinExistence type="predicted"/>
<gene>
    <name evidence="2" type="ORF">NBR_LOCUS9418</name>
</gene>
<evidence type="ECO:0000259" key="1">
    <source>
        <dbReference type="PROSITE" id="PS50181"/>
    </source>
</evidence>